<dbReference type="OrthoDB" id="3266199at2759"/>
<proteinExistence type="predicted"/>
<feature type="compositionally biased region" description="Polar residues" evidence="1">
    <location>
        <begin position="60"/>
        <end position="75"/>
    </location>
</feature>
<dbReference type="EMBL" id="JH971397">
    <property type="protein sequence ID" value="EKM77138.1"/>
    <property type="molecule type" value="Genomic_DNA"/>
</dbReference>
<name>K5X1Y8_AGABU</name>
<dbReference type="Proteomes" id="UP000008493">
    <property type="component" value="Unassembled WGS sequence"/>
</dbReference>
<evidence type="ECO:0008006" key="4">
    <source>
        <dbReference type="Google" id="ProtNLM"/>
    </source>
</evidence>
<reference evidence="3" key="1">
    <citation type="journal article" date="2012" name="Proc. Natl. Acad. Sci. U.S.A.">
        <title>Genome sequence of the button mushroom Agaricus bisporus reveals mechanisms governing adaptation to a humic-rich ecological niche.</title>
        <authorList>
            <person name="Morin E."/>
            <person name="Kohler A."/>
            <person name="Baker A.R."/>
            <person name="Foulongne-Oriol M."/>
            <person name="Lombard V."/>
            <person name="Nagy L.G."/>
            <person name="Ohm R.A."/>
            <person name="Patyshakuliyeva A."/>
            <person name="Brun A."/>
            <person name="Aerts A.L."/>
            <person name="Bailey A.M."/>
            <person name="Billette C."/>
            <person name="Coutinho P.M."/>
            <person name="Deakin G."/>
            <person name="Doddapaneni H."/>
            <person name="Floudas D."/>
            <person name="Grimwood J."/>
            <person name="Hilden K."/>
            <person name="Kuees U."/>
            <person name="LaButti K.M."/>
            <person name="Lapidus A."/>
            <person name="Lindquist E.A."/>
            <person name="Lucas S.M."/>
            <person name="Murat C."/>
            <person name="Riley R.W."/>
            <person name="Salamov A.A."/>
            <person name="Schmutz J."/>
            <person name="Subramanian V."/>
            <person name="Woesten H.A.B."/>
            <person name="Xu J."/>
            <person name="Eastwood D.C."/>
            <person name="Foster G.D."/>
            <person name="Sonnenberg A.S."/>
            <person name="Cullen D."/>
            <person name="de Vries R.P."/>
            <person name="Lundell T."/>
            <person name="Hibbett D.S."/>
            <person name="Henrissat B."/>
            <person name="Burton K.S."/>
            <person name="Kerrigan R.W."/>
            <person name="Challen M.P."/>
            <person name="Grigoriev I.V."/>
            <person name="Martin F."/>
        </authorList>
    </citation>
    <scope>NUCLEOTIDE SEQUENCE [LARGE SCALE GENOMIC DNA]</scope>
    <source>
        <strain evidence="3">JB137-S8 / ATCC MYA-4627 / FGSC 10392</strain>
    </source>
</reference>
<keyword evidence="3" id="KW-1185">Reference proteome</keyword>
<sequence length="327" mass="36895">MTSQPGLGDAKFHPLFNDETADIIISSNMGTLYRMHKLILRKTSNLPLHFDDQHVPLDSSGPTTNSEAHISSFNGVKSDMSDPDITLPFPDHPIERVLSMISGLSMDPWKSFTELEETVDVIQYLDKPGPLSIVRASCLIPVFTSEPVRLYGLAVKFGWEDEAQHAAQLTFSLNLLGDAQESNPSLGDQLSKLSGTALYKLLQLHQRRRDKFRESLYSQSIFGAGNVQESICSVCASHLGNSPWRDFRSRMLLEMDQRVDCETIMNSDLEAWEETTRCFEARCGCGRLYYDKVDTLRVIRCCVKQLPKNLYLSVINRIPICIISWSL</sequence>
<gene>
    <name evidence="2" type="ORF">AGABI1DRAFT_108286</name>
</gene>
<dbReference type="RefSeq" id="XP_007332138.1">
    <property type="nucleotide sequence ID" value="XM_007332076.1"/>
</dbReference>
<dbReference type="STRING" id="597362.K5X1Y8"/>
<dbReference type="GeneID" id="18822538"/>
<dbReference type="KEGG" id="abp:AGABI1DRAFT108286"/>
<accession>K5X1Y8</accession>
<protein>
    <recommendedName>
        <fullName evidence="4">BTB domain-containing protein</fullName>
    </recommendedName>
</protein>
<feature type="region of interest" description="Disordered" evidence="1">
    <location>
        <begin position="58"/>
        <end position="77"/>
    </location>
</feature>
<dbReference type="OMA" id="KMFWEMD"/>
<dbReference type="AlphaFoldDB" id="K5X1Y8"/>
<evidence type="ECO:0000313" key="3">
    <source>
        <dbReference type="Proteomes" id="UP000008493"/>
    </source>
</evidence>
<dbReference type="eggNOG" id="ENOG502SJ9A">
    <property type="taxonomic scope" value="Eukaryota"/>
</dbReference>
<dbReference type="InParanoid" id="K5X1Y8"/>
<evidence type="ECO:0000313" key="2">
    <source>
        <dbReference type="EMBL" id="EKM77138.1"/>
    </source>
</evidence>
<evidence type="ECO:0000256" key="1">
    <source>
        <dbReference type="SAM" id="MobiDB-lite"/>
    </source>
</evidence>
<organism evidence="2 3">
    <name type="scientific">Agaricus bisporus var. burnettii (strain JB137-S8 / ATCC MYA-4627 / FGSC 10392)</name>
    <name type="common">White button mushroom</name>
    <dbReference type="NCBI Taxonomy" id="597362"/>
    <lineage>
        <taxon>Eukaryota</taxon>
        <taxon>Fungi</taxon>
        <taxon>Dikarya</taxon>
        <taxon>Basidiomycota</taxon>
        <taxon>Agaricomycotina</taxon>
        <taxon>Agaricomycetes</taxon>
        <taxon>Agaricomycetidae</taxon>
        <taxon>Agaricales</taxon>
        <taxon>Agaricineae</taxon>
        <taxon>Agaricaceae</taxon>
        <taxon>Agaricus</taxon>
    </lineage>
</organism>
<dbReference type="HOGENOM" id="CLU_052397_2_1_1"/>